<dbReference type="RefSeq" id="WP_186970740.1">
    <property type="nucleotide sequence ID" value="NZ_JACOPK010000014.1"/>
</dbReference>
<dbReference type="InterPro" id="IPR010998">
    <property type="entry name" value="Integrase_recombinase_N"/>
</dbReference>
<organism evidence="2 3">
    <name type="scientific">Agathobaculum hominis</name>
    <dbReference type="NCBI Taxonomy" id="2763014"/>
    <lineage>
        <taxon>Bacteria</taxon>
        <taxon>Bacillati</taxon>
        <taxon>Bacillota</taxon>
        <taxon>Clostridia</taxon>
        <taxon>Eubacteriales</taxon>
        <taxon>Butyricicoccaceae</taxon>
        <taxon>Agathobaculum</taxon>
    </lineage>
</organism>
<evidence type="ECO:0000313" key="2">
    <source>
        <dbReference type="EMBL" id="MBC5696675.1"/>
    </source>
</evidence>
<dbReference type="Gene3D" id="1.10.150.130">
    <property type="match status" value="1"/>
</dbReference>
<protein>
    <recommendedName>
        <fullName evidence="4">Core-binding (CB) domain-containing protein</fullName>
    </recommendedName>
</protein>
<keyword evidence="1" id="KW-0238">DNA-binding</keyword>
<dbReference type="InterPro" id="IPR011010">
    <property type="entry name" value="DNA_brk_join_enz"/>
</dbReference>
<dbReference type="SUPFAM" id="SSF56349">
    <property type="entry name" value="DNA breaking-rejoining enzymes"/>
    <property type="match status" value="1"/>
</dbReference>
<reference evidence="2 3" key="1">
    <citation type="submission" date="2020-08" db="EMBL/GenBank/DDBJ databases">
        <title>Genome public.</title>
        <authorList>
            <person name="Liu C."/>
            <person name="Sun Q."/>
        </authorList>
    </citation>
    <scope>NUCLEOTIDE SEQUENCE [LARGE SCALE GENOMIC DNA]</scope>
    <source>
        <strain evidence="2 3">M2</strain>
    </source>
</reference>
<evidence type="ECO:0008006" key="4">
    <source>
        <dbReference type="Google" id="ProtNLM"/>
    </source>
</evidence>
<accession>A0ABR7GQT0</accession>
<evidence type="ECO:0000256" key="1">
    <source>
        <dbReference type="ARBA" id="ARBA00023125"/>
    </source>
</evidence>
<gene>
    <name evidence="2" type="ORF">H8S02_12135</name>
</gene>
<dbReference type="Proteomes" id="UP000641741">
    <property type="component" value="Unassembled WGS sequence"/>
</dbReference>
<evidence type="ECO:0000313" key="3">
    <source>
        <dbReference type="Proteomes" id="UP000641741"/>
    </source>
</evidence>
<dbReference type="EMBL" id="JACOPK010000014">
    <property type="protein sequence ID" value="MBC5696675.1"/>
    <property type="molecule type" value="Genomic_DNA"/>
</dbReference>
<name>A0ABR7GQT0_9FIRM</name>
<keyword evidence="3" id="KW-1185">Reference proteome</keyword>
<comment type="caution">
    <text evidence="2">The sequence shown here is derived from an EMBL/GenBank/DDBJ whole genome shotgun (WGS) entry which is preliminary data.</text>
</comment>
<sequence length="315" mass="36745">MQAFGDSKRIDKIENPEEFARKIYSFSTYQTYFKHIKYFIKWIQKEHPEVKTLKKAEEFVPEWLQTRVDKGLSAWTIQTEEAALNKLYGIKADDENRFQPPRRLKENITRSRGAKKRDAHFSEKANEELINFCKACGFRRNVLERLTGSDLFDRAKAETAFTEAQEAGNEALAEALLVGLKTFPEQDYFILHRRDKGGKTRLSPIVGPHIDAVVQRMKATLPSEKVWQYVSSNCDVHGYRADYATSIYRQYARPIEQLDYRKKIRCSDGKYRSEIYICRGSERRKRLDRRAVGIISIALGHSREDTAITNYIRNL</sequence>
<proteinExistence type="predicted"/>